<dbReference type="PROSITE" id="PS51257">
    <property type="entry name" value="PROKAR_LIPOPROTEIN"/>
    <property type="match status" value="1"/>
</dbReference>
<protein>
    <submittedName>
        <fullName evidence="1">Uncharacterized protein</fullName>
    </submittedName>
</protein>
<proteinExistence type="predicted"/>
<dbReference type="Proteomes" id="UP000075604">
    <property type="component" value="Unassembled WGS sequence"/>
</dbReference>
<organism evidence="1 2">
    <name type="scientific">Sorangium cellulosum</name>
    <name type="common">Polyangium cellulosum</name>
    <dbReference type="NCBI Taxonomy" id="56"/>
    <lineage>
        <taxon>Bacteria</taxon>
        <taxon>Pseudomonadati</taxon>
        <taxon>Myxococcota</taxon>
        <taxon>Polyangia</taxon>
        <taxon>Polyangiales</taxon>
        <taxon>Polyangiaceae</taxon>
        <taxon>Sorangium</taxon>
    </lineage>
</organism>
<evidence type="ECO:0000313" key="2">
    <source>
        <dbReference type="Proteomes" id="UP000075604"/>
    </source>
</evidence>
<accession>A0A150PX06</accession>
<evidence type="ECO:0000313" key="1">
    <source>
        <dbReference type="EMBL" id="KYF60305.1"/>
    </source>
</evidence>
<dbReference type="AlphaFoldDB" id="A0A150PX06"/>
<gene>
    <name evidence="1" type="ORF">BE04_05875</name>
</gene>
<sequence length="281" mass="29546">MSLKRTFIVLGWAGVLSGCVAEVEDTDAWDEPVGESQGALLGGNALSTNALNLNALNLNALNLNALNLNGLSARNLAAIQDPGPSGALAREFVRYATSCALSSTASFNFSWTDSSGTRHDERYPGLLGAAPAWATGPLDEAGQRIVSSCVAARVNYYQVPVLLSARSLRDPLKTLSSSKELIDYPDIEGAFWGNLFAAQPYVNACYNSATVDNSRAHQRDCAAGHLTSGGSIAECGVIRIAGPCDRVCQKLNGAGQYYPSCVDRPGQSTATTKDVVTTALP</sequence>
<dbReference type="EMBL" id="JELX01000978">
    <property type="protein sequence ID" value="KYF60305.1"/>
    <property type="molecule type" value="Genomic_DNA"/>
</dbReference>
<comment type="caution">
    <text evidence="1">The sequence shown here is derived from an EMBL/GenBank/DDBJ whole genome shotgun (WGS) entry which is preliminary data.</text>
</comment>
<reference evidence="1 2" key="1">
    <citation type="submission" date="2014-02" db="EMBL/GenBank/DDBJ databases">
        <title>The small core and large imbalanced accessory genome model reveals a collaborative survival strategy of Sorangium cellulosum strains in nature.</title>
        <authorList>
            <person name="Han K."/>
            <person name="Peng R."/>
            <person name="Blom J."/>
            <person name="Li Y.-Z."/>
        </authorList>
    </citation>
    <scope>NUCLEOTIDE SEQUENCE [LARGE SCALE GENOMIC DNA]</scope>
    <source>
        <strain evidence="1 2">So0157-18</strain>
    </source>
</reference>
<name>A0A150PX06_SORCE</name>